<dbReference type="RefSeq" id="WP_377601148.1">
    <property type="nucleotide sequence ID" value="NZ_JBHUME010000005.1"/>
</dbReference>
<dbReference type="InterPro" id="IPR025918">
    <property type="entry name" value="YIEGIA"/>
</dbReference>
<gene>
    <name evidence="2" type="ORF">ACFSUF_06100</name>
</gene>
<feature type="transmembrane region" description="Helical" evidence="1">
    <location>
        <begin position="12"/>
        <end position="30"/>
    </location>
</feature>
<feature type="transmembrane region" description="Helical" evidence="1">
    <location>
        <begin position="46"/>
        <end position="67"/>
    </location>
</feature>
<keyword evidence="1" id="KW-0812">Transmembrane</keyword>
<accession>A0ABW5PCT8</accession>
<dbReference type="Pfam" id="PF14045">
    <property type="entry name" value="YIEGIA"/>
    <property type="match status" value="1"/>
</dbReference>
<reference evidence="3" key="1">
    <citation type="journal article" date="2019" name="Int. J. Syst. Evol. Microbiol.">
        <title>The Global Catalogue of Microorganisms (GCM) 10K type strain sequencing project: providing services to taxonomists for standard genome sequencing and annotation.</title>
        <authorList>
            <consortium name="The Broad Institute Genomics Platform"/>
            <consortium name="The Broad Institute Genome Sequencing Center for Infectious Disease"/>
            <person name="Wu L."/>
            <person name="Ma J."/>
        </authorList>
    </citation>
    <scope>NUCLEOTIDE SEQUENCE [LARGE SCALE GENOMIC DNA]</scope>
    <source>
        <strain evidence="3">KCTC 3950</strain>
    </source>
</reference>
<evidence type="ECO:0000313" key="2">
    <source>
        <dbReference type="EMBL" id="MFD2611997.1"/>
    </source>
</evidence>
<evidence type="ECO:0000256" key="1">
    <source>
        <dbReference type="SAM" id="Phobius"/>
    </source>
</evidence>
<dbReference type="Proteomes" id="UP001597541">
    <property type="component" value="Unassembled WGS sequence"/>
</dbReference>
<dbReference type="EMBL" id="JBHUME010000005">
    <property type="protein sequence ID" value="MFD2611997.1"/>
    <property type="molecule type" value="Genomic_DNA"/>
</dbReference>
<keyword evidence="3" id="KW-1185">Reference proteome</keyword>
<organism evidence="2 3">
    <name type="scientific">Paenibacillus gansuensis</name>
    <dbReference type="NCBI Taxonomy" id="306542"/>
    <lineage>
        <taxon>Bacteria</taxon>
        <taxon>Bacillati</taxon>
        <taxon>Bacillota</taxon>
        <taxon>Bacilli</taxon>
        <taxon>Bacillales</taxon>
        <taxon>Paenibacillaceae</taxon>
        <taxon>Paenibacillus</taxon>
    </lineage>
</organism>
<feature type="transmembrane region" description="Helical" evidence="1">
    <location>
        <begin position="123"/>
        <end position="155"/>
    </location>
</feature>
<keyword evidence="1" id="KW-1133">Transmembrane helix</keyword>
<proteinExistence type="predicted"/>
<protein>
    <submittedName>
        <fullName evidence="2">YIEGIA family protein</fullName>
    </submittedName>
</protein>
<comment type="caution">
    <text evidence="2">The sequence shown here is derived from an EMBL/GenBank/DDBJ whole genome shotgun (WGS) entry which is preliminary data.</text>
</comment>
<name>A0ABW5PCT8_9BACL</name>
<evidence type="ECO:0000313" key="3">
    <source>
        <dbReference type="Proteomes" id="UP001597541"/>
    </source>
</evidence>
<sequence>MTHFDYYYDTRYTLGICIGIAFGFIARLLMMRTDYRQYPTYPHGKIIHLSLGVIAASLGAVAVPSFLNKDYTAVTFLTLAAQQFRDVRNMERQTLTKVDESELVKRGDAYIEGIAMVFEGRNYLVIFCAFIASLITILTNGIFGAAAGLLSWFIVERFKSGKHITDIAKASIAEVRVDGPDLYVDDIFIMNVGLEESQDLIRKHGMGIVLTPVNRNAIVTLAHPGQRQAILHDLSTMLGVYKDTGEPSLTPLAKLDMDDGRLGVFFLPLDNTPETALKVIARVPMLENAVRIPSEAKRKMKGGAA</sequence>
<keyword evidence="1" id="KW-0472">Membrane</keyword>